<proteinExistence type="predicted"/>
<evidence type="ECO:0000259" key="1">
    <source>
        <dbReference type="Pfam" id="PF24243"/>
    </source>
</evidence>
<gene>
    <name evidence="2" type="ORF">G9444_6747</name>
</gene>
<dbReference type="Proteomes" id="UP000502345">
    <property type="component" value="Plasmid plas2"/>
</dbReference>
<dbReference type="AlphaFoldDB" id="A0A6G9D4K6"/>
<dbReference type="InterPro" id="IPR056923">
    <property type="entry name" value="Minor_tail_gp31_C"/>
</dbReference>
<evidence type="ECO:0000313" key="3">
    <source>
        <dbReference type="Proteomes" id="UP000502345"/>
    </source>
</evidence>
<dbReference type="RefSeq" id="WP_166503087.1">
    <property type="nucleotide sequence ID" value="NZ_CP050126.1"/>
</dbReference>
<sequence>MAVDRRRRPTTRTRRVGFIRNGGSIQRAEDLTIAEYAALPAKDPATLYITFES</sequence>
<protein>
    <recommendedName>
        <fullName evidence="1">Minor tail protein gp31 C-terminal domain-containing protein</fullName>
    </recommendedName>
</protein>
<feature type="domain" description="Minor tail protein gp31 C-terminal" evidence="1">
    <location>
        <begin position="32"/>
        <end position="50"/>
    </location>
</feature>
<name>A0A6G9D4K6_RHOER</name>
<organism evidence="2 3">
    <name type="scientific">Rhodococcus erythropolis</name>
    <name type="common">Arthrobacter picolinophilus</name>
    <dbReference type="NCBI Taxonomy" id="1833"/>
    <lineage>
        <taxon>Bacteria</taxon>
        <taxon>Bacillati</taxon>
        <taxon>Actinomycetota</taxon>
        <taxon>Actinomycetes</taxon>
        <taxon>Mycobacteriales</taxon>
        <taxon>Nocardiaceae</taxon>
        <taxon>Rhodococcus</taxon>
        <taxon>Rhodococcus erythropolis group</taxon>
    </lineage>
</organism>
<geneLocation type="plasmid" evidence="2 3">
    <name>plas2</name>
</geneLocation>
<reference evidence="2 3" key="1">
    <citation type="submission" date="2020-03" db="EMBL/GenBank/DDBJ databases">
        <title>Screen low temperature-resistant strains for efficient degradation of petroleum hydrocarbons under the low temperature.</title>
        <authorList>
            <person name="Wang Y."/>
            <person name="Chen J."/>
        </authorList>
    </citation>
    <scope>NUCLEOTIDE SEQUENCE [LARGE SCALE GENOMIC DNA]</scope>
    <source>
        <strain evidence="2 3">KB1</strain>
        <plasmid evidence="2 3">plas2</plasmid>
    </source>
</reference>
<accession>A0A6G9D4K6</accession>
<dbReference type="EMBL" id="CP050126">
    <property type="protein sequence ID" value="QIP43990.1"/>
    <property type="molecule type" value="Genomic_DNA"/>
</dbReference>
<keyword evidence="2" id="KW-0614">Plasmid</keyword>
<dbReference type="Pfam" id="PF24243">
    <property type="entry name" value="Phage_tail_C"/>
    <property type="match status" value="1"/>
</dbReference>
<evidence type="ECO:0000313" key="2">
    <source>
        <dbReference type="EMBL" id="QIP43990.1"/>
    </source>
</evidence>